<dbReference type="Pfam" id="PF04244">
    <property type="entry name" value="DPRP"/>
    <property type="match status" value="1"/>
</dbReference>
<dbReference type="InterPro" id="IPR036134">
    <property type="entry name" value="Crypto/Photolyase_FAD-like_sf"/>
</dbReference>
<dbReference type="STRING" id="404433.BTW07_14015"/>
<dbReference type="Gene3D" id="3.40.50.620">
    <property type="entry name" value="HUPs"/>
    <property type="match status" value="1"/>
</dbReference>
<name>A0A1Q8SPV8_9GAMM</name>
<dbReference type="GO" id="GO:0016829">
    <property type="term" value="F:lyase activity"/>
    <property type="evidence" value="ECO:0007669"/>
    <property type="project" value="UniProtKB-KW"/>
</dbReference>
<dbReference type="PANTHER" id="PTHR38657">
    <property type="entry name" value="SLR1343 PROTEIN"/>
    <property type="match status" value="1"/>
</dbReference>
<keyword evidence="1" id="KW-0456">Lyase</keyword>
<dbReference type="EMBL" id="MSDO01000021">
    <property type="protein sequence ID" value="OLO03457.1"/>
    <property type="molecule type" value="Genomic_DNA"/>
</dbReference>
<evidence type="ECO:0000313" key="1">
    <source>
        <dbReference type="EMBL" id="OLO03457.1"/>
    </source>
</evidence>
<dbReference type="Proteomes" id="UP000186878">
    <property type="component" value="Unassembled WGS sequence"/>
</dbReference>
<accession>A0A1Q8SPV8</accession>
<dbReference type="InterPro" id="IPR052551">
    <property type="entry name" value="UV-DNA_repair_photolyase"/>
</dbReference>
<proteinExistence type="predicted"/>
<dbReference type="InterPro" id="IPR007357">
    <property type="entry name" value="PhrB-like"/>
</dbReference>
<dbReference type="RefSeq" id="WP_075570802.1">
    <property type="nucleotide sequence ID" value="NZ_MSDO01000021.1"/>
</dbReference>
<gene>
    <name evidence="1" type="ORF">BTW07_14015</name>
</gene>
<dbReference type="OrthoDB" id="5288100at2"/>
<protein>
    <submittedName>
        <fullName evidence="1">Cryptochrome/photolyase family protein</fullName>
    </submittedName>
</protein>
<evidence type="ECO:0000313" key="2">
    <source>
        <dbReference type="Proteomes" id="UP000186878"/>
    </source>
</evidence>
<dbReference type="PANTHER" id="PTHR38657:SF1">
    <property type="entry name" value="SLR1343 PROTEIN"/>
    <property type="match status" value="1"/>
</dbReference>
<sequence>MSRPLILILGDQLSEELELLATAPPNAVVALCEVKAEGDYVPHHPQKIVLILSAMRHFADTLRDKGYQVHYSALDDDDNRQDLLQEAERLADAYRCDEIRVTHPGEWRLLERIQDRGTRWRLYEDSRFYCSVAEFGKWLDGRKRFRMEDFYRQMRKRTGLLMEKNEPAGGQWNFDHDNRQPVERGLEFPPPPRHRPDNITHEVMALVEAHFGEHFGTLTHFNWAVTRRQALSDLRHFIAHALPDFGTYQDAISDEQPWLFHSRLSAAMNIGLLSPREVCEAAATAWHQGTAPINAVEGFVRQILGWREYVRGIYWQRMPDYKRQNHLEALRGLPDFYWTATTDLRCVRRALEMTRDNAYAHHIQRLMITGNFALLCGVSPAALCDWYLAVYVDAFEWVELPNTLGMTLYADGGYLGSKPYCASGKYIDRMSDHCRQCRYAVKQVTGENACPFNSLYWHFLQRHRERLGGNHRMKLIYGSWDRMRQDKRQAILDQADRFLRSVHFEAPYGKGDHAEGYERR</sequence>
<dbReference type="InterPro" id="IPR014729">
    <property type="entry name" value="Rossmann-like_a/b/a_fold"/>
</dbReference>
<dbReference type="AlphaFoldDB" id="A0A1Q8SPV8"/>
<organism evidence="1 2">
    <name type="scientific">Salinicola socius</name>
    <dbReference type="NCBI Taxonomy" id="404433"/>
    <lineage>
        <taxon>Bacteria</taxon>
        <taxon>Pseudomonadati</taxon>
        <taxon>Pseudomonadota</taxon>
        <taxon>Gammaproteobacteria</taxon>
        <taxon>Oceanospirillales</taxon>
        <taxon>Halomonadaceae</taxon>
        <taxon>Salinicola</taxon>
    </lineage>
</organism>
<dbReference type="Gene3D" id="1.25.40.80">
    <property type="match status" value="1"/>
</dbReference>
<dbReference type="Gene3D" id="1.10.579.10">
    <property type="entry name" value="DNA Cyclobutane Dipyrimidine Photolyase, subunit A, domain 3"/>
    <property type="match status" value="1"/>
</dbReference>
<keyword evidence="2" id="KW-1185">Reference proteome</keyword>
<dbReference type="SUPFAM" id="SSF48173">
    <property type="entry name" value="Cryptochrome/photolyase FAD-binding domain"/>
    <property type="match status" value="1"/>
</dbReference>
<reference evidence="1 2" key="1">
    <citation type="submission" date="2016-12" db="EMBL/GenBank/DDBJ databases">
        <title>Draft genome sequences of strains Salinicola socius SMB35, Salinicola sp. MH3R3-1 and Chromohalobacter sp. SMB17 from the Verkhnekamsk potash mining region of Russia.</title>
        <authorList>
            <person name="Mavrodi D.V."/>
            <person name="Olsson B.E."/>
            <person name="Korsakova E.S."/>
            <person name="Pyankova A."/>
            <person name="Mavrodi O.V."/>
            <person name="Plotnikova E.G."/>
        </authorList>
    </citation>
    <scope>NUCLEOTIDE SEQUENCE [LARGE SCALE GENOMIC DNA]</scope>
    <source>
        <strain evidence="1 2">SMB35</strain>
    </source>
</reference>
<dbReference type="Gene3D" id="1.10.10.1710">
    <property type="entry name" value="Deoxyribodipyrimidine photolyase-related"/>
    <property type="match status" value="1"/>
</dbReference>
<comment type="caution">
    <text evidence="1">The sequence shown here is derived from an EMBL/GenBank/DDBJ whole genome shotgun (WGS) entry which is preliminary data.</text>
</comment>